<accession>A0A915HY42</accession>
<dbReference type="Proteomes" id="UP000887565">
    <property type="component" value="Unplaced"/>
</dbReference>
<protein>
    <submittedName>
        <fullName evidence="2">Uncharacterized protein</fullName>
    </submittedName>
</protein>
<name>A0A915HY42_ROMCU</name>
<proteinExistence type="predicted"/>
<evidence type="ECO:0000313" key="1">
    <source>
        <dbReference type="Proteomes" id="UP000887565"/>
    </source>
</evidence>
<dbReference type="WBParaSite" id="nRc.2.0.1.t06201-RA">
    <property type="protein sequence ID" value="nRc.2.0.1.t06201-RA"/>
    <property type="gene ID" value="nRc.2.0.1.g06201"/>
</dbReference>
<reference evidence="2" key="1">
    <citation type="submission" date="2022-11" db="UniProtKB">
        <authorList>
            <consortium name="WormBaseParasite"/>
        </authorList>
    </citation>
    <scope>IDENTIFICATION</scope>
</reference>
<organism evidence="1 2">
    <name type="scientific">Romanomermis culicivorax</name>
    <name type="common">Nematode worm</name>
    <dbReference type="NCBI Taxonomy" id="13658"/>
    <lineage>
        <taxon>Eukaryota</taxon>
        <taxon>Metazoa</taxon>
        <taxon>Ecdysozoa</taxon>
        <taxon>Nematoda</taxon>
        <taxon>Enoplea</taxon>
        <taxon>Dorylaimia</taxon>
        <taxon>Mermithida</taxon>
        <taxon>Mermithoidea</taxon>
        <taxon>Mermithidae</taxon>
        <taxon>Romanomermis</taxon>
    </lineage>
</organism>
<sequence length="39" mass="4345">MNLVKSIDLINEAFIAITYTQHEDFPEVMGNASTIIAAY</sequence>
<dbReference type="AlphaFoldDB" id="A0A915HY42"/>
<evidence type="ECO:0000313" key="2">
    <source>
        <dbReference type="WBParaSite" id="nRc.2.0.1.t06201-RA"/>
    </source>
</evidence>
<keyword evidence="1" id="KW-1185">Reference proteome</keyword>